<evidence type="ECO:0000256" key="1">
    <source>
        <dbReference type="ARBA" id="ARBA00005028"/>
    </source>
</evidence>
<evidence type="ECO:0000256" key="8">
    <source>
        <dbReference type="PIRSR" id="PIRSR005096-3"/>
    </source>
</evidence>
<feature type="transmembrane region" description="Helical" evidence="9">
    <location>
        <begin position="12"/>
        <end position="29"/>
    </location>
</feature>
<evidence type="ECO:0000256" key="7">
    <source>
        <dbReference type="PIRSR" id="PIRSR005096-2"/>
    </source>
</evidence>
<evidence type="ECO:0000256" key="5">
    <source>
        <dbReference type="PIRNR" id="PIRNR005096"/>
    </source>
</evidence>
<dbReference type="InterPro" id="IPR011013">
    <property type="entry name" value="Gal_mutarotase_sf_dom"/>
</dbReference>
<evidence type="ECO:0000256" key="2">
    <source>
        <dbReference type="ARBA" id="ARBA00006206"/>
    </source>
</evidence>
<dbReference type="InterPro" id="IPR008183">
    <property type="entry name" value="Aldose_1/G6P_1-epimerase"/>
</dbReference>
<organism evidence="10 11">
    <name type="scientific">Symbiochloris irregularis</name>
    <dbReference type="NCBI Taxonomy" id="706552"/>
    <lineage>
        <taxon>Eukaryota</taxon>
        <taxon>Viridiplantae</taxon>
        <taxon>Chlorophyta</taxon>
        <taxon>core chlorophytes</taxon>
        <taxon>Trebouxiophyceae</taxon>
        <taxon>Trebouxiales</taxon>
        <taxon>Trebouxiaceae</taxon>
        <taxon>Symbiochloris</taxon>
    </lineage>
</organism>
<dbReference type="InterPro" id="IPR014718">
    <property type="entry name" value="GH-type_carb-bd"/>
</dbReference>
<dbReference type="Proteomes" id="UP001465755">
    <property type="component" value="Unassembled WGS sequence"/>
</dbReference>
<comment type="caution">
    <text evidence="10">The sequence shown here is derived from an EMBL/GenBank/DDBJ whole genome shotgun (WGS) entry which is preliminary data.</text>
</comment>
<keyword evidence="11" id="KW-1185">Reference proteome</keyword>
<evidence type="ECO:0000256" key="6">
    <source>
        <dbReference type="PIRSR" id="PIRSR005096-1"/>
    </source>
</evidence>
<comment type="pathway">
    <text evidence="1 5">Carbohydrate metabolism; hexose metabolism.</text>
</comment>
<proteinExistence type="inferred from homology"/>
<dbReference type="Pfam" id="PF01263">
    <property type="entry name" value="Aldose_epim"/>
    <property type="match status" value="1"/>
</dbReference>
<dbReference type="CDD" id="cd09019">
    <property type="entry name" value="galactose_mutarotase_like"/>
    <property type="match status" value="1"/>
</dbReference>
<dbReference type="PIRSF" id="PIRSF005096">
    <property type="entry name" value="GALM"/>
    <property type="match status" value="1"/>
</dbReference>
<dbReference type="PANTHER" id="PTHR10091">
    <property type="entry name" value="ALDOSE-1-EPIMERASE"/>
    <property type="match status" value="1"/>
</dbReference>
<evidence type="ECO:0000256" key="4">
    <source>
        <dbReference type="ARBA" id="ARBA00023277"/>
    </source>
</evidence>
<dbReference type="PANTHER" id="PTHR10091:SF0">
    <property type="entry name" value="GALACTOSE MUTAROTASE"/>
    <property type="match status" value="1"/>
</dbReference>
<dbReference type="GO" id="GO:0004034">
    <property type="term" value="F:aldose 1-epimerase activity"/>
    <property type="evidence" value="ECO:0007669"/>
    <property type="project" value="UniProtKB-EC"/>
</dbReference>
<sequence>MAPSNQQSLRIWLLVIVAALMFLVLLQRLPSRQVDSQKGEAPIILAIGAQDLELHILPIGAVVQRLIVRDKLGAKRDVALGFDLDDLAPYQNGTSPYFGAVVGRVANRVKNAAFQLDGKTYHLTANDGNNSLHGGKKGWSMHTWSAKQLSKTSAKLTLVSPDGDEGYPGQVTASVTYTLVQGRDSTDVRMLFEAATTAPTPINMAQHCYFNLGGVHEPSDVLDHRIQINSSYYTPVDSETIPTGEVEPVKGTPFDFREEHAIGERIAQITRPGPGGYDTNMVLWGFDGPDAALHTHNCVSAIEVQQAASVHDPESGIQLDILTNSPGLQFYSGNFLDGSIAGKGGVRYPQHGAFALETQVFPNSINTPSFPQCVLRPGGKYEHKAIWRFRKKID</sequence>
<dbReference type="EC" id="5.1.3.3" evidence="5"/>
<dbReference type="SUPFAM" id="SSF74650">
    <property type="entry name" value="Galactose mutarotase-like"/>
    <property type="match status" value="1"/>
</dbReference>
<accession>A0AAW1PCJ5</accession>
<keyword evidence="9" id="KW-0472">Membrane</keyword>
<evidence type="ECO:0000313" key="10">
    <source>
        <dbReference type="EMBL" id="KAK9805808.1"/>
    </source>
</evidence>
<comment type="catalytic activity">
    <reaction evidence="5">
        <text>alpha-D-glucose = beta-D-glucose</text>
        <dbReference type="Rhea" id="RHEA:10264"/>
        <dbReference type="ChEBI" id="CHEBI:15903"/>
        <dbReference type="ChEBI" id="CHEBI:17925"/>
        <dbReference type="EC" id="5.1.3.3"/>
    </reaction>
</comment>
<dbReference type="AlphaFoldDB" id="A0AAW1PCJ5"/>
<dbReference type="EMBL" id="JALJOQ010000041">
    <property type="protein sequence ID" value="KAK9805808.1"/>
    <property type="molecule type" value="Genomic_DNA"/>
</dbReference>
<dbReference type="NCBIfam" id="NF008277">
    <property type="entry name" value="PRK11055.1"/>
    <property type="match status" value="1"/>
</dbReference>
<dbReference type="InterPro" id="IPR015443">
    <property type="entry name" value="Aldose_1-epimerase"/>
</dbReference>
<keyword evidence="4 5" id="KW-0119">Carbohydrate metabolism</keyword>
<comment type="similarity">
    <text evidence="2 5">Belongs to the aldose epimerase family.</text>
</comment>
<feature type="active site" description="Proton acceptor" evidence="6">
    <location>
        <position position="357"/>
    </location>
</feature>
<evidence type="ECO:0000256" key="9">
    <source>
        <dbReference type="SAM" id="Phobius"/>
    </source>
</evidence>
<keyword evidence="9" id="KW-1133">Transmembrane helix</keyword>
<gene>
    <name evidence="10" type="ORF">WJX73_002308</name>
</gene>
<evidence type="ECO:0000313" key="11">
    <source>
        <dbReference type="Proteomes" id="UP001465755"/>
    </source>
</evidence>
<dbReference type="GO" id="GO:0033499">
    <property type="term" value="P:galactose catabolic process via UDP-galactose, Leloir pathway"/>
    <property type="evidence" value="ECO:0007669"/>
    <property type="project" value="TreeGrafter"/>
</dbReference>
<dbReference type="Gene3D" id="2.70.98.10">
    <property type="match status" value="1"/>
</dbReference>
<keyword evidence="9" id="KW-0812">Transmembrane</keyword>
<dbReference type="InterPro" id="IPR047215">
    <property type="entry name" value="Galactose_mutarotase-like"/>
</dbReference>
<feature type="binding site" evidence="8">
    <location>
        <begin position="207"/>
        <end position="209"/>
    </location>
    <ligand>
        <name>beta-D-galactose</name>
        <dbReference type="ChEBI" id="CHEBI:27667"/>
    </ligand>
</feature>
<dbReference type="GO" id="GO:0006006">
    <property type="term" value="P:glucose metabolic process"/>
    <property type="evidence" value="ECO:0007669"/>
    <property type="project" value="TreeGrafter"/>
</dbReference>
<keyword evidence="3 5" id="KW-0413">Isomerase</keyword>
<evidence type="ECO:0000256" key="3">
    <source>
        <dbReference type="ARBA" id="ARBA00023235"/>
    </source>
</evidence>
<feature type="binding site" evidence="8">
    <location>
        <begin position="107"/>
        <end position="108"/>
    </location>
    <ligand>
        <name>beta-D-galactose</name>
        <dbReference type="ChEBI" id="CHEBI:27667"/>
    </ligand>
</feature>
<name>A0AAW1PCJ5_9CHLO</name>
<reference evidence="10 11" key="1">
    <citation type="journal article" date="2024" name="Nat. Commun.">
        <title>Phylogenomics reveals the evolutionary origins of lichenization in chlorophyte algae.</title>
        <authorList>
            <person name="Puginier C."/>
            <person name="Libourel C."/>
            <person name="Otte J."/>
            <person name="Skaloud P."/>
            <person name="Haon M."/>
            <person name="Grisel S."/>
            <person name="Petersen M."/>
            <person name="Berrin J.G."/>
            <person name="Delaux P.M."/>
            <person name="Dal Grande F."/>
            <person name="Keller J."/>
        </authorList>
    </citation>
    <scope>NUCLEOTIDE SEQUENCE [LARGE SCALE GENOMIC DNA]</scope>
    <source>
        <strain evidence="10 11">SAG 2036</strain>
    </source>
</reference>
<feature type="active site" description="Proton donor" evidence="6">
    <location>
        <position position="207"/>
    </location>
</feature>
<protein>
    <recommendedName>
        <fullName evidence="5">Aldose 1-epimerase</fullName>
        <ecNumber evidence="5">5.1.3.3</ecNumber>
    </recommendedName>
</protein>
<dbReference type="GO" id="GO:0030246">
    <property type="term" value="F:carbohydrate binding"/>
    <property type="evidence" value="ECO:0007669"/>
    <property type="project" value="InterPro"/>
</dbReference>
<feature type="binding site" evidence="7">
    <location>
        <position position="278"/>
    </location>
    <ligand>
        <name>beta-D-galactose</name>
        <dbReference type="ChEBI" id="CHEBI:27667"/>
    </ligand>
</feature>